<reference evidence="2 3" key="1">
    <citation type="journal article" date="2016" name="Nat. Commun.">
        <title>Thousands of microbial genomes shed light on interconnected biogeochemical processes in an aquifer system.</title>
        <authorList>
            <person name="Anantharaman K."/>
            <person name="Brown C.T."/>
            <person name="Hug L.A."/>
            <person name="Sharon I."/>
            <person name="Castelle C.J."/>
            <person name="Probst A.J."/>
            <person name="Thomas B.C."/>
            <person name="Singh A."/>
            <person name="Wilkins M.J."/>
            <person name="Karaoz U."/>
            <person name="Brodie E.L."/>
            <person name="Williams K.H."/>
            <person name="Hubbard S.S."/>
            <person name="Banfield J.F."/>
        </authorList>
    </citation>
    <scope>NUCLEOTIDE SEQUENCE [LARGE SCALE GENOMIC DNA]</scope>
</reference>
<dbReference type="EMBL" id="MHLN01000040">
    <property type="protein sequence ID" value="OGZ10462.1"/>
    <property type="molecule type" value="Genomic_DNA"/>
</dbReference>
<keyword evidence="1" id="KW-0812">Transmembrane</keyword>
<dbReference type="Proteomes" id="UP000178099">
    <property type="component" value="Unassembled WGS sequence"/>
</dbReference>
<sequence length="353" mass="39965">MLMEFLKNYTILGVHLWKILVTILGVFLAITFAHTVFRALVSPTLRMGGGSFNVSIPTMSFKGYDAYDSVGVSESGVSQGAPGIAGELFFRNISPIVPYPDGATGDDAEAFEVTDYNASIETRHLKDTCEVFTELKEKPYAIFESMNEGTRNCFYRFKVAHAHVAEVLALIKDLDPKDLSETSYTIKREIDDFTSETEILEKKRASIDETLRGAVAAYEEIAWVATRAQDAEALSKIIDGKIRIIERLTEERISINAQLDRLARAKEEQVDRLAYTYFSVSVFEDKFIDGERIADSWKAAVRELVESINIAVQFMTVRLVVFLLWLVPLALYFFGLLFLGKYVWRLVKTLWQK</sequence>
<protein>
    <submittedName>
        <fullName evidence="2">Uncharacterized protein</fullName>
    </submittedName>
</protein>
<keyword evidence="1" id="KW-1133">Transmembrane helix</keyword>
<gene>
    <name evidence="2" type="ORF">A3D67_03645</name>
</gene>
<name>A0A1G2DAF7_9BACT</name>
<organism evidence="2 3">
    <name type="scientific">Candidatus Lloydbacteria bacterium RIFCSPHIGHO2_02_FULL_51_22</name>
    <dbReference type="NCBI Taxonomy" id="1798663"/>
    <lineage>
        <taxon>Bacteria</taxon>
        <taxon>Candidatus Lloydiibacteriota</taxon>
    </lineage>
</organism>
<dbReference type="AlphaFoldDB" id="A0A1G2DAF7"/>
<evidence type="ECO:0000256" key="1">
    <source>
        <dbReference type="SAM" id="Phobius"/>
    </source>
</evidence>
<feature type="transmembrane region" description="Helical" evidence="1">
    <location>
        <begin position="319"/>
        <end position="344"/>
    </location>
</feature>
<proteinExistence type="predicted"/>
<evidence type="ECO:0000313" key="2">
    <source>
        <dbReference type="EMBL" id="OGZ10462.1"/>
    </source>
</evidence>
<feature type="transmembrane region" description="Helical" evidence="1">
    <location>
        <begin position="15"/>
        <end position="37"/>
    </location>
</feature>
<evidence type="ECO:0000313" key="3">
    <source>
        <dbReference type="Proteomes" id="UP000178099"/>
    </source>
</evidence>
<accession>A0A1G2DAF7</accession>
<comment type="caution">
    <text evidence="2">The sequence shown here is derived from an EMBL/GenBank/DDBJ whole genome shotgun (WGS) entry which is preliminary data.</text>
</comment>
<keyword evidence="1" id="KW-0472">Membrane</keyword>